<dbReference type="GO" id="GO:0005737">
    <property type="term" value="C:cytoplasm"/>
    <property type="evidence" value="ECO:0007669"/>
    <property type="project" value="TreeGrafter"/>
</dbReference>
<dbReference type="InterPro" id="IPR014720">
    <property type="entry name" value="dsRBD_dom"/>
</dbReference>
<feature type="non-terminal residue" evidence="5">
    <location>
        <position position="344"/>
    </location>
</feature>
<dbReference type="OrthoDB" id="5961559at2759"/>
<dbReference type="GO" id="GO:0030422">
    <property type="term" value="P:siRNA processing"/>
    <property type="evidence" value="ECO:0007669"/>
    <property type="project" value="TreeGrafter"/>
</dbReference>
<feature type="region of interest" description="Disordered" evidence="3">
    <location>
        <begin position="71"/>
        <end position="105"/>
    </location>
</feature>
<sequence length="344" mass="37290">MKTAVTVLNEMMIKIGQLPEYECISQSGPQHQATFEYRCKCQGISVTGQARSKKEAKQEAARKMLIQLNARGQPVPPPFATPLENPPSPPSSPSNKPALEAGPSCGPAAPTLDVRSYVALLKELCEEYRLREPEYELVGDTGPPHERHFTVRATLGLHERQATSTTKKAARQLAAEQLYTYLRENLARVTGDFVEEEALARAHERRVQEKRGVEAAARYAERAEGAGGAAADAAWRPDLGQRLADFHLGLLTHIDEKKRSECLRVLGADSDSEGGEGGEGGDEDEKLERACAALGLRVERTALGALAVRRLERTAPPLAFAGASPRAAAAAALRYVRRALAATH</sequence>
<evidence type="ECO:0000259" key="4">
    <source>
        <dbReference type="PROSITE" id="PS50137"/>
    </source>
</evidence>
<evidence type="ECO:0000313" key="6">
    <source>
        <dbReference type="Proteomes" id="UP000838878"/>
    </source>
</evidence>
<dbReference type="GO" id="GO:0070578">
    <property type="term" value="C:RISC-loading complex"/>
    <property type="evidence" value="ECO:0007669"/>
    <property type="project" value="TreeGrafter"/>
</dbReference>
<dbReference type="CDD" id="cd10845">
    <property type="entry name" value="DSRM_RNAse_III_family"/>
    <property type="match status" value="1"/>
</dbReference>
<dbReference type="GO" id="GO:0035197">
    <property type="term" value="F:siRNA binding"/>
    <property type="evidence" value="ECO:0007669"/>
    <property type="project" value="TreeGrafter"/>
</dbReference>
<reference evidence="5" key="1">
    <citation type="submission" date="2021-12" db="EMBL/GenBank/DDBJ databases">
        <authorList>
            <person name="Martin H S."/>
        </authorList>
    </citation>
    <scope>NUCLEOTIDE SEQUENCE</scope>
</reference>
<dbReference type="GO" id="GO:0003725">
    <property type="term" value="F:double-stranded RNA binding"/>
    <property type="evidence" value="ECO:0007669"/>
    <property type="project" value="TreeGrafter"/>
</dbReference>
<evidence type="ECO:0000256" key="2">
    <source>
        <dbReference type="PROSITE-ProRule" id="PRU00266"/>
    </source>
</evidence>
<keyword evidence="1 2" id="KW-0694">RNA-binding</keyword>
<evidence type="ECO:0000256" key="3">
    <source>
        <dbReference type="SAM" id="MobiDB-lite"/>
    </source>
</evidence>
<feature type="domain" description="DRBM" evidence="4">
    <location>
        <begin position="116"/>
        <end position="184"/>
    </location>
</feature>
<evidence type="ECO:0000313" key="5">
    <source>
        <dbReference type="EMBL" id="CAH0721371.1"/>
    </source>
</evidence>
<dbReference type="PROSITE" id="PS50137">
    <property type="entry name" value="DS_RBD"/>
    <property type="match status" value="2"/>
</dbReference>
<accession>A0A8J9UJB4</accession>
<dbReference type="PANTHER" id="PTHR46205">
    <property type="entry name" value="LOQUACIOUS, ISOFORM B"/>
    <property type="match status" value="1"/>
</dbReference>
<dbReference type="AlphaFoldDB" id="A0A8J9UJB4"/>
<dbReference type="EMBL" id="OV170222">
    <property type="protein sequence ID" value="CAH0721371.1"/>
    <property type="molecule type" value="Genomic_DNA"/>
</dbReference>
<proteinExistence type="predicted"/>
<feature type="domain" description="DRBM" evidence="4">
    <location>
        <begin position="3"/>
        <end position="70"/>
    </location>
</feature>
<dbReference type="Gene3D" id="3.30.160.20">
    <property type="match status" value="2"/>
</dbReference>
<dbReference type="PANTHER" id="PTHR46205:SF3">
    <property type="entry name" value="LOQUACIOUS, ISOFORM B"/>
    <property type="match status" value="1"/>
</dbReference>
<feature type="compositionally biased region" description="Pro residues" evidence="3">
    <location>
        <begin position="74"/>
        <end position="92"/>
    </location>
</feature>
<dbReference type="GO" id="GO:0016442">
    <property type="term" value="C:RISC complex"/>
    <property type="evidence" value="ECO:0007669"/>
    <property type="project" value="TreeGrafter"/>
</dbReference>
<evidence type="ECO:0000256" key="1">
    <source>
        <dbReference type="ARBA" id="ARBA00022884"/>
    </source>
</evidence>
<dbReference type="Pfam" id="PF00035">
    <property type="entry name" value="dsrm"/>
    <property type="match status" value="2"/>
</dbReference>
<dbReference type="SUPFAM" id="SSF54768">
    <property type="entry name" value="dsRNA-binding domain-like"/>
    <property type="match status" value="2"/>
</dbReference>
<dbReference type="InterPro" id="IPR051247">
    <property type="entry name" value="RLC_Component"/>
</dbReference>
<dbReference type="SMART" id="SM00358">
    <property type="entry name" value="DSRM"/>
    <property type="match status" value="2"/>
</dbReference>
<dbReference type="GO" id="GO:0070920">
    <property type="term" value="P:regulation of regulatory ncRNA processing"/>
    <property type="evidence" value="ECO:0007669"/>
    <property type="project" value="TreeGrafter"/>
</dbReference>
<dbReference type="Proteomes" id="UP000838878">
    <property type="component" value="Chromosome 2"/>
</dbReference>
<protein>
    <recommendedName>
        <fullName evidence="4">DRBM domain-containing protein</fullName>
    </recommendedName>
</protein>
<organism evidence="5 6">
    <name type="scientific">Brenthis ino</name>
    <name type="common">lesser marbled fritillary</name>
    <dbReference type="NCBI Taxonomy" id="405034"/>
    <lineage>
        <taxon>Eukaryota</taxon>
        <taxon>Metazoa</taxon>
        <taxon>Ecdysozoa</taxon>
        <taxon>Arthropoda</taxon>
        <taxon>Hexapoda</taxon>
        <taxon>Insecta</taxon>
        <taxon>Pterygota</taxon>
        <taxon>Neoptera</taxon>
        <taxon>Endopterygota</taxon>
        <taxon>Lepidoptera</taxon>
        <taxon>Glossata</taxon>
        <taxon>Ditrysia</taxon>
        <taxon>Papilionoidea</taxon>
        <taxon>Nymphalidae</taxon>
        <taxon>Heliconiinae</taxon>
        <taxon>Argynnini</taxon>
        <taxon>Brenthis</taxon>
    </lineage>
</organism>
<gene>
    <name evidence="5" type="ORF">BINO364_LOCUS7481</name>
</gene>
<name>A0A8J9UJB4_9NEOP</name>
<dbReference type="GO" id="GO:0005634">
    <property type="term" value="C:nucleus"/>
    <property type="evidence" value="ECO:0007669"/>
    <property type="project" value="TreeGrafter"/>
</dbReference>
<keyword evidence="6" id="KW-1185">Reference proteome</keyword>